<dbReference type="PANTHER" id="PTHR33516:SF2">
    <property type="entry name" value="LEXA REPRESSOR-RELATED"/>
    <property type="match status" value="1"/>
</dbReference>
<dbReference type="AlphaFoldDB" id="A0A7C4Z6H8"/>
<organism evidence="2">
    <name type="scientific">Oceanithermus profundus</name>
    <dbReference type="NCBI Taxonomy" id="187137"/>
    <lineage>
        <taxon>Bacteria</taxon>
        <taxon>Thermotogati</taxon>
        <taxon>Deinococcota</taxon>
        <taxon>Deinococci</taxon>
        <taxon>Thermales</taxon>
        <taxon>Thermaceae</taxon>
        <taxon>Oceanithermus</taxon>
    </lineage>
</organism>
<dbReference type="Pfam" id="PF00717">
    <property type="entry name" value="Peptidase_S24"/>
    <property type="match status" value="1"/>
</dbReference>
<proteinExistence type="predicted"/>
<evidence type="ECO:0000313" key="2">
    <source>
        <dbReference type="EMBL" id="HGY10233.1"/>
    </source>
</evidence>
<evidence type="ECO:0000259" key="1">
    <source>
        <dbReference type="Pfam" id="PF00717"/>
    </source>
</evidence>
<dbReference type="Proteomes" id="UP000885759">
    <property type="component" value="Unassembled WGS sequence"/>
</dbReference>
<gene>
    <name evidence="2" type="ORF">ENK37_09345</name>
</gene>
<dbReference type="InterPro" id="IPR039418">
    <property type="entry name" value="LexA-like"/>
</dbReference>
<dbReference type="CDD" id="cd06529">
    <property type="entry name" value="S24_LexA-like"/>
    <property type="match status" value="1"/>
</dbReference>
<dbReference type="EMBL" id="DRPZ01000237">
    <property type="protein sequence ID" value="HGY10233.1"/>
    <property type="molecule type" value="Genomic_DNA"/>
</dbReference>
<dbReference type="Gene3D" id="2.10.109.10">
    <property type="entry name" value="Umud Fragment, subunit A"/>
    <property type="match status" value="1"/>
</dbReference>
<dbReference type="SUPFAM" id="SSF51306">
    <property type="entry name" value="LexA/Signal peptidase"/>
    <property type="match status" value="1"/>
</dbReference>
<accession>A0A7C4Z6H8</accession>
<dbReference type="InterPro" id="IPR015927">
    <property type="entry name" value="Peptidase_S24_S26A/B/C"/>
</dbReference>
<comment type="caution">
    <text evidence="2">The sequence shown here is derived from an EMBL/GenBank/DDBJ whole genome shotgun (WGS) entry which is preliminary data.</text>
</comment>
<sequence>MDIENETDGVIYSKLLYRIENAKKPLETLNVRQLNALLKALEWTPQEFAEATGVEVPGASATGRDDLGAATIAAPKSGSYEYVGPPNENRLEEMGARPVTSTMKVPILGTVSAGRGETTVEPEGELEVPEEVLRRYRSYGLFALRVTGDSMYCEDLPISIPPGAYVVAAADLAAQPGDLVVAWHEPTQTGYLKEWRPKREHQVLRSWNPEVPPILVQPDDEIAVQGVVVNVTFDPRRIRKERKKGR</sequence>
<dbReference type="PANTHER" id="PTHR33516">
    <property type="entry name" value="LEXA REPRESSOR"/>
    <property type="match status" value="1"/>
</dbReference>
<name>A0A7C4Z6H8_9DEIN</name>
<dbReference type="InterPro" id="IPR050077">
    <property type="entry name" value="LexA_repressor"/>
</dbReference>
<dbReference type="InterPro" id="IPR036286">
    <property type="entry name" value="LexA/Signal_pep-like_sf"/>
</dbReference>
<feature type="domain" description="Peptidase S24/S26A/S26B/S26C" evidence="1">
    <location>
        <begin position="106"/>
        <end position="229"/>
    </location>
</feature>
<reference evidence="2" key="1">
    <citation type="journal article" date="2020" name="mSystems">
        <title>Genome- and Community-Level Interaction Insights into Carbon Utilization and Element Cycling Functions of Hydrothermarchaeota in Hydrothermal Sediment.</title>
        <authorList>
            <person name="Zhou Z."/>
            <person name="Liu Y."/>
            <person name="Xu W."/>
            <person name="Pan J."/>
            <person name="Luo Z.H."/>
            <person name="Li M."/>
        </authorList>
    </citation>
    <scope>NUCLEOTIDE SEQUENCE [LARGE SCALE GENOMIC DNA]</scope>
    <source>
        <strain evidence="2">HyVt-570</strain>
    </source>
</reference>
<protein>
    <recommendedName>
        <fullName evidence="1">Peptidase S24/S26A/S26B/S26C domain-containing protein</fullName>
    </recommendedName>
</protein>